<comment type="caution">
    <text evidence="1">The sequence shown here is derived from an EMBL/GenBank/DDBJ whole genome shotgun (WGS) entry which is preliminary data.</text>
</comment>
<dbReference type="GeneID" id="38118556"/>
<dbReference type="EMBL" id="PVWQ01000010">
    <property type="protein sequence ID" value="RDW70675.1"/>
    <property type="molecule type" value="Genomic_DNA"/>
</dbReference>
<dbReference type="RefSeq" id="XP_026601206.1">
    <property type="nucleotide sequence ID" value="XM_026750202.1"/>
</dbReference>
<sequence length="155" mass="16367">MSAFSPIPAYTLGVLSIGLGANSFLRPSEEYERFGLPRDSPASPLMYIKAIRESTYGVALIALQYQGHEDALTTVAAVVSLAALADGFLVRAHGGTLRGMGRLGGTGRFSQLRRGGRGGGVGLSDGIRERNRGTFSLQLVPLLGIMPNGEKTNCK</sequence>
<dbReference type="Pfam" id="PF14087">
    <property type="entry name" value="DUF4267"/>
    <property type="match status" value="1"/>
</dbReference>
<gene>
    <name evidence="1" type="ORF">DSM5745_08186</name>
</gene>
<reference evidence="1 2" key="1">
    <citation type="journal article" date="2018" name="IMA Fungus">
        <title>IMA Genome-F 9: Draft genome sequence of Annulohypoxylon stygium, Aspergillus mulundensis, Berkeleyomyces basicola (syn. Thielaviopsis basicola), Ceratocystis smalleyi, two Cercospora beticola strains, Coleophoma cylindrospora, Fusarium fracticaudum, Phialophora cf. hyalina, and Morchella septimelata.</title>
        <authorList>
            <person name="Wingfield B.D."/>
            <person name="Bills G.F."/>
            <person name="Dong Y."/>
            <person name="Huang W."/>
            <person name="Nel W.J."/>
            <person name="Swalarsk-Parry B.S."/>
            <person name="Vaghefi N."/>
            <person name="Wilken P.M."/>
            <person name="An Z."/>
            <person name="de Beer Z.W."/>
            <person name="De Vos L."/>
            <person name="Chen L."/>
            <person name="Duong T.A."/>
            <person name="Gao Y."/>
            <person name="Hammerbacher A."/>
            <person name="Kikkert J.R."/>
            <person name="Li Y."/>
            <person name="Li H."/>
            <person name="Li K."/>
            <person name="Li Q."/>
            <person name="Liu X."/>
            <person name="Ma X."/>
            <person name="Naidoo K."/>
            <person name="Pethybridge S.J."/>
            <person name="Sun J."/>
            <person name="Steenkamp E.T."/>
            <person name="van der Nest M.A."/>
            <person name="van Wyk S."/>
            <person name="Wingfield M.J."/>
            <person name="Xiong C."/>
            <person name="Yue Q."/>
            <person name="Zhang X."/>
        </authorList>
    </citation>
    <scope>NUCLEOTIDE SEQUENCE [LARGE SCALE GENOMIC DNA]</scope>
    <source>
        <strain evidence="1 2">DSM 5745</strain>
    </source>
</reference>
<evidence type="ECO:0000313" key="1">
    <source>
        <dbReference type="EMBL" id="RDW70675.1"/>
    </source>
</evidence>
<protein>
    <submittedName>
        <fullName evidence="1">Uncharacterized protein</fullName>
    </submittedName>
</protein>
<dbReference type="Proteomes" id="UP000256690">
    <property type="component" value="Unassembled WGS sequence"/>
</dbReference>
<organism evidence="1 2">
    <name type="scientific">Aspergillus mulundensis</name>
    <dbReference type="NCBI Taxonomy" id="1810919"/>
    <lineage>
        <taxon>Eukaryota</taxon>
        <taxon>Fungi</taxon>
        <taxon>Dikarya</taxon>
        <taxon>Ascomycota</taxon>
        <taxon>Pezizomycotina</taxon>
        <taxon>Eurotiomycetes</taxon>
        <taxon>Eurotiomycetidae</taxon>
        <taxon>Eurotiales</taxon>
        <taxon>Aspergillaceae</taxon>
        <taxon>Aspergillus</taxon>
        <taxon>Aspergillus subgen. Nidulantes</taxon>
    </lineage>
</organism>
<dbReference type="InterPro" id="IPR025363">
    <property type="entry name" value="DUF4267"/>
</dbReference>
<proteinExistence type="predicted"/>
<keyword evidence="2" id="KW-1185">Reference proteome</keyword>
<evidence type="ECO:0000313" key="2">
    <source>
        <dbReference type="Proteomes" id="UP000256690"/>
    </source>
</evidence>
<accession>A0A3D8R9H2</accession>
<dbReference type="OrthoDB" id="5070419at2759"/>
<dbReference type="AlphaFoldDB" id="A0A3D8R9H2"/>
<dbReference type="STRING" id="1810919.A0A3D8R9H2"/>
<name>A0A3D8R9H2_9EURO</name>